<gene>
    <name evidence="2" type="ORF">HLUCCA11_20665</name>
</gene>
<reference evidence="2 3" key="1">
    <citation type="submission" date="2015-09" db="EMBL/GenBank/DDBJ databases">
        <title>Identification and resolution of microdiversity through metagenomic sequencing of parallel consortia.</title>
        <authorList>
            <person name="Nelson W.C."/>
            <person name="Romine M.F."/>
            <person name="Lindemann S.R."/>
        </authorList>
    </citation>
    <scope>NUCLEOTIDE SEQUENCE [LARGE SCALE GENOMIC DNA]</scope>
    <source>
        <strain evidence="2">Ana</strain>
    </source>
</reference>
<proteinExistence type="predicted"/>
<accession>A0A0P7YR54</accession>
<dbReference type="EMBL" id="LJZR01000047">
    <property type="protein sequence ID" value="KPQ32743.1"/>
    <property type="molecule type" value="Genomic_DNA"/>
</dbReference>
<dbReference type="Proteomes" id="UP000050465">
    <property type="component" value="Unassembled WGS sequence"/>
</dbReference>
<dbReference type="AlphaFoldDB" id="A0A0P7YR54"/>
<organism evidence="2 3">
    <name type="scientific">Phormidesmis priestleyi Ana</name>
    <dbReference type="NCBI Taxonomy" id="1666911"/>
    <lineage>
        <taxon>Bacteria</taxon>
        <taxon>Bacillati</taxon>
        <taxon>Cyanobacteriota</taxon>
        <taxon>Cyanophyceae</taxon>
        <taxon>Leptolyngbyales</taxon>
        <taxon>Leptolyngbyaceae</taxon>
        <taxon>Phormidesmis</taxon>
    </lineage>
</organism>
<evidence type="ECO:0000256" key="1">
    <source>
        <dbReference type="SAM" id="MobiDB-lite"/>
    </source>
</evidence>
<feature type="compositionally biased region" description="Polar residues" evidence="1">
    <location>
        <begin position="67"/>
        <end position="81"/>
    </location>
</feature>
<protein>
    <submittedName>
        <fullName evidence="2">Uncharacterized protein</fullName>
    </submittedName>
</protein>
<name>A0A0P7YR54_9CYAN</name>
<evidence type="ECO:0000313" key="2">
    <source>
        <dbReference type="EMBL" id="KPQ32743.1"/>
    </source>
</evidence>
<evidence type="ECO:0000313" key="3">
    <source>
        <dbReference type="Proteomes" id="UP000050465"/>
    </source>
</evidence>
<feature type="compositionally biased region" description="Low complexity" evidence="1">
    <location>
        <begin position="49"/>
        <end position="65"/>
    </location>
</feature>
<feature type="region of interest" description="Disordered" evidence="1">
    <location>
        <begin position="40"/>
        <end position="81"/>
    </location>
</feature>
<sequence length="121" mass="12493">MAQTTLSPMQLVHKAAMGLSLASLLAPVVIIFPAQAQTLRPAQPQGMERTQPPRSTTPTRSPMMRLTTGNEEPSPTANAGSCNGVNDCNNFIAICVGGGGTYVPGTHNGEGQPTSGSCKVD</sequence>
<comment type="caution">
    <text evidence="2">The sequence shown here is derived from an EMBL/GenBank/DDBJ whole genome shotgun (WGS) entry which is preliminary data.</text>
</comment>